<evidence type="ECO:0008006" key="4">
    <source>
        <dbReference type="Google" id="ProtNLM"/>
    </source>
</evidence>
<dbReference type="RefSeq" id="WP_183273644.1">
    <property type="nucleotide sequence ID" value="NZ_CP047187.1"/>
</dbReference>
<dbReference type="Proteomes" id="UP000612712">
    <property type="component" value="Unassembled WGS sequence"/>
</dbReference>
<organism evidence="2 3">
    <name type="scientific">Corynebacterium bovis DSM 20582 = CIP 54.80</name>
    <dbReference type="NCBI Taxonomy" id="927655"/>
    <lineage>
        <taxon>Bacteria</taxon>
        <taxon>Bacillati</taxon>
        <taxon>Actinomycetota</taxon>
        <taxon>Actinomycetes</taxon>
        <taxon>Mycobacteriales</taxon>
        <taxon>Corynebacteriaceae</taxon>
        <taxon>Corynebacterium</taxon>
    </lineage>
</organism>
<sequence length="95" mass="9663">MTAAPGGGAGAAPGDSAGGRAAGHPDSDGLPPANEIIGGRAMHPNARRATVVNCPFCASENLFPDAETDNAWQCRDCCRVFSVKLHGYLPRGVTG</sequence>
<protein>
    <recommendedName>
        <fullName evidence="4">Insertion element protein</fullName>
    </recommendedName>
</protein>
<evidence type="ECO:0000313" key="3">
    <source>
        <dbReference type="Proteomes" id="UP000612712"/>
    </source>
</evidence>
<name>A0A8H9YAG7_9CORY</name>
<gene>
    <name evidence="2" type="ORF">FHU32_000715</name>
</gene>
<feature type="region of interest" description="Disordered" evidence="1">
    <location>
        <begin position="1"/>
        <end position="38"/>
    </location>
</feature>
<accession>A0A8H9YAG7</accession>
<feature type="compositionally biased region" description="Gly residues" evidence="1">
    <location>
        <begin position="1"/>
        <end position="21"/>
    </location>
</feature>
<dbReference type="EMBL" id="JACHWT010000002">
    <property type="protein sequence ID" value="MBB3115511.1"/>
    <property type="molecule type" value="Genomic_DNA"/>
</dbReference>
<proteinExistence type="predicted"/>
<dbReference type="AlphaFoldDB" id="A0A8H9YAG7"/>
<reference evidence="2" key="1">
    <citation type="submission" date="2020-08" db="EMBL/GenBank/DDBJ databases">
        <title>Sequencing the genomes of 1000 actinobacteria strains.</title>
        <authorList>
            <person name="Klenk H.-P."/>
        </authorList>
    </citation>
    <scope>NUCLEOTIDE SEQUENCE</scope>
    <source>
        <strain evidence="2">DSM 20582</strain>
    </source>
</reference>
<comment type="caution">
    <text evidence="2">The sequence shown here is derived from an EMBL/GenBank/DDBJ whole genome shotgun (WGS) entry which is preliminary data.</text>
</comment>
<evidence type="ECO:0000313" key="2">
    <source>
        <dbReference type="EMBL" id="MBB3115511.1"/>
    </source>
</evidence>
<evidence type="ECO:0000256" key="1">
    <source>
        <dbReference type="SAM" id="MobiDB-lite"/>
    </source>
</evidence>
<dbReference type="GeneID" id="60809649"/>